<dbReference type="AlphaFoldDB" id="A0A9E2P1J0"/>
<feature type="non-terminal residue" evidence="1">
    <location>
        <position position="1"/>
    </location>
</feature>
<organism evidence="1 2">
    <name type="scientific">Candidatus Paraprevotella stercoravium</name>
    <dbReference type="NCBI Taxonomy" id="2838725"/>
    <lineage>
        <taxon>Bacteria</taxon>
        <taxon>Pseudomonadati</taxon>
        <taxon>Bacteroidota</taxon>
        <taxon>Bacteroidia</taxon>
        <taxon>Bacteroidales</taxon>
        <taxon>Prevotellaceae</taxon>
        <taxon>Paraprevotella</taxon>
    </lineage>
</organism>
<dbReference type="Proteomes" id="UP000823865">
    <property type="component" value="Unassembled WGS sequence"/>
</dbReference>
<dbReference type="EMBL" id="JAHLFU010000010">
    <property type="protein sequence ID" value="MBU3852275.1"/>
    <property type="molecule type" value="Genomic_DNA"/>
</dbReference>
<dbReference type="Gene3D" id="2.60.120.10">
    <property type="entry name" value="Jelly Rolls"/>
    <property type="match status" value="1"/>
</dbReference>
<gene>
    <name evidence="1" type="ORF">H9789_00325</name>
</gene>
<sequence length="96" mass="10884">MSDSSIEESLLYATPRHYAKREILTSTAANDPNFYFIEQGVTRSYSIIDGHEVTSWFSMEGDITFSSRSFYGVREGYETKTVQVLEPSLIYALPIA</sequence>
<dbReference type="InterPro" id="IPR018490">
    <property type="entry name" value="cNMP-bd_dom_sf"/>
</dbReference>
<evidence type="ECO:0000313" key="1">
    <source>
        <dbReference type="EMBL" id="MBU3852275.1"/>
    </source>
</evidence>
<dbReference type="InterPro" id="IPR014710">
    <property type="entry name" value="RmlC-like_jellyroll"/>
</dbReference>
<dbReference type="SUPFAM" id="SSF51206">
    <property type="entry name" value="cAMP-binding domain-like"/>
    <property type="match status" value="1"/>
</dbReference>
<protein>
    <submittedName>
        <fullName evidence="1">Crp/Fnr family transcriptional regulator</fullName>
    </submittedName>
</protein>
<proteinExistence type="predicted"/>
<name>A0A9E2P1J0_9BACT</name>
<accession>A0A9E2P1J0</accession>
<evidence type="ECO:0000313" key="2">
    <source>
        <dbReference type="Proteomes" id="UP000823865"/>
    </source>
</evidence>
<reference evidence="1" key="2">
    <citation type="submission" date="2021-04" db="EMBL/GenBank/DDBJ databases">
        <authorList>
            <person name="Gilroy R."/>
        </authorList>
    </citation>
    <scope>NUCLEOTIDE SEQUENCE</scope>
    <source>
        <strain evidence="1">G3-2149</strain>
    </source>
</reference>
<reference evidence="1" key="1">
    <citation type="journal article" date="2021" name="PeerJ">
        <title>Extensive microbial diversity within the chicken gut microbiome revealed by metagenomics and culture.</title>
        <authorList>
            <person name="Gilroy R."/>
            <person name="Ravi A."/>
            <person name="Getino M."/>
            <person name="Pursley I."/>
            <person name="Horton D.L."/>
            <person name="Alikhan N.F."/>
            <person name="Baker D."/>
            <person name="Gharbi K."/>
            <person name="Hall N."/>
            <person name="Watson M."/>
            <person name="Adriaenssens E.M."/>
            <person name="Foster-Nyarko E."/>
            <person name="Jarju S."/>
            <person name="Secka A."/>
            <person name="Antonio M."/>
            <person name="Oren A."/>
            <person name="Chaudhuri R.R."/>
            <person name="La Ragione R."/>
            <person name="Hildebrand F."/>
            <person name="Pallen M.J."/>
        </authorList>
    </citation>
    <scope>NUCLEOTIDE SEQUENCE</scope>
    <source>
        <strain evidence="1">G3-2149</strain>
    </source>
</reference>
<comment type="caution">
    <text evidence="1">The sequence shown here is derived from an EMBL/GenBank/DDBJ whole genome shotgun (WGS) entry which is preliminary data.</text>
</comment>